<keyword evidence="3" id="KW-1015">Disulfide bond</keyword>
<evidence type="ECO:0000259" key="5">
    <source>
        <dbReference type="PROSITE" id="PS51465"/>
    </source>
</evidence>
<evidence type="ECO:0000313" key="7">
    <source>
        <dbReference type="Proteomes" id="UP001165083"/>
    </source>
</evidence>
<feature type="compositionally biased region" description="Polar residues" evidence="4">
    <location>
        <begin position="70"/>
        <end position="82"/>
    </location>
</feature>
<dbReference type="InterPro" id="IPR050653">
    <property type="entry name" value="Prot_Inhib_GrowthFact_Antg"/>
</dbReference>
<evidence type="ECO:0000256" key="3">
    <source>
        <dbReference type="ARBA" id="ARBA00023157"/>
    </source>
</evidence>
<dbReference type="InterPro" id="IPR036058">
    <property type="entry name" value="Kazal_dom_sf"/>
</dbReference>
<keyword evidence="7" id="KW-1185">Reference proteome</keyword>
<dbReference type="SUPFAM" id="SSF100895">
    <property type="entry name" value="Kazal-type serine protease inhibitors"/>
    <property type="match status" value="2"/>
</dbReference>
<evidence type="ECO:0000313" key="6">
    <source>
        <dbReference type="EMBL" id="GMF17645.1"/>
    </source>
</evidence>
<dbReference type="InterPro" id="IPR002350">
    <property type="entry name" value="Kazal_dom"/>
</dbReference>
<evidence type="ECO:0000256" key="4">
    <source>
        <dbReference type="SAM" id="MobiDB-lite"/>
    </source>
</evidence>
<dbReference type="AlphaFoldDB" id="A0A9W6WU16"/>
<sequence length="231" mass="24663">MLNTTRTNEPTESLSTLFAEPNQAGSLLVDPACDFDCIALASPMTDKNGDPIPNECMIRKCKRLEGANPFKQNDGSESISSDETTDGSDSKYCPNVACPAVYVPVSDENGVTYTNECAMKAAKCKGKKLSVMEEYKPEHATGARNADEDDIGSLYEDDSDGVIGDDSSLTSTKCADACPSVELPVCGSDGITYMNPCKLKVAACKNPEHNIVEDEDDACPKDTFGKKSSKA</sequence>
<evidence type="ECO:0000256" key="1">
    <source>
        <dbReference type="ARBA" id="ARBA00022690"/>
    </source>
</evidence>
<dbReference type="PANTHER" id="PTHR10913:SF45">
    <property type="entry name" value="FOLLISTATIN, ISOFORM A-RELATED"/>
    <property type="match status" value="1"/>
</dbReference>
<dbReference type="GO" id="GO:0005576">
    <property type="term" value="C:extracellular region"/>
    <property type="evidence" value="ECO:0007669"/>
    <property type="project" value="TreeGrafter"/>
</dbReference>
<feature type="domain" description="Kazal-like" evidence="5">
    <location>
        <begin position="168"/>
        <end position="221"/>
    </location>
</feature>
<comment type="caution">
    <text evidence="6">The sequence shown here is derived from an EMBL/GenBank/DDBJ whole genome shotgun (WGS) entry which is preliminary data.</text>
</comment>
<keyword evidence="2" id="KW-0722">Serine protease inhibitor</keyword>
<protein>
    <submittedName>
        <fullName evidence="6">Unnamed protein product</fullName>
    </submittedName>
</protein>
<evidence type="ECO:0000256" key="2">
    <source>
        <dbReference type="ARBA" id="ARBA00022900"/>
    </source>
</evidence>
<feature type="domain" description="Kazal-like" evidence="5">
    <location>
        <begin position="87"/>
        <end position="139"/>
    </location>
</feature>
<keyword evidence="1" id="KW-0646">Protease inhibitor</keyword>
<feature type="region of interest" description="Disordered" evidence="4">
    <location>
        <begin position="68"/>
        <end position="89"/>
    </location>
</feature>
<dbReference type="PANTHER" id="PTHR10913">
    <property type="entry name" value="FOLLISTATIN-RELATED"/>
    <property type="match status" value="1"/>
</dbReference>
<accession>A0A9W6WU16</accession>
<organism evidence="6 7">
    <name type="scientific">Phytophthora lilii</name>
    <dbReference type="NCBI Taxonomy" id="2077276"/>
    <lineage>
        <taxon>Eukaryota</taxon>
        <taxon>Sar</taxon>
        <taxon>Stramenopiles</taxon>
        <taxon>Oomycota</taxon>
        <taxon>Peronosporomycetes</taxon>
        <taxon>Peronosporales</taxon>
        <taxon>Peronosporaceae</taxon>
        <taxon>Phytophthora</taxon>
    </lineage>
</organism>
<gene>
    <name evidence="6" type="ORF">Plil01_000648900</name>
</gene>
<dbReference type="Pfam" id="PF07648">
    <property type="entry name" value="Kazal_2"/>
    <property type="match status" value="2"/>
</dbReference>
<dbReference type="PROSITE" id="PS51465">
    <property type="entry name" value="KAZAL_2"/>
    <property type="match status" value="2"/>
</dbReference>
<name>A0A9W6WU16_9STRA</name>
<dbReference type="Gene3D" id="3.30.60.30">
    <property type="match status" value="2"/>
</dbReference>
<dbReference type="OrthoDB" id="127054at2759"/>
<dbReference type="SMART" id="SM00280">
    <property type="entry name" value="KAZAL"/>
    <property type="match status" value="2"/>
</dbReference>
<dbReference type="CDD" id="cd00104">
    <property type="entry name" value="KAZAL_FS"/>
    <property type="match status" value="2"/>
</dbReference>
<proteinExistence type="predicted"/>
<reference evidence="6" key="1">
    <citation type="submission" date="2023-04" db="EMBL/GenBank/DDBJ databases">
        <title>Phytophthora lilii NBRC 32176.</title>
        <authorList>
            <person name="Ichikawa N."/>
            <person name="Sato H."/>
            <person name="Tonouchi N."/>
        </authorList>
    </citation>
    <scope>NUCLEOTIDE SEQUENCE</scope>
    <source>
        <strain evidence="6">NBRC 32176</strain>
    </source>
</reference>
<dbReference type="EMBL" id="BSXW01000290">
    <property type="protein sequence ID" value="GMF17645.1"/>
    <property type="molecule type" value="Genomic_DNA"/>
</dbReference>
<dbReference type="Proteomes" id="UP001165083">
    <property type="component" value="Unassembled WGS sequence"/>
</dbReference>